<dbReference type="Proteomes" id="UP000184383">
    <property type="component" value="Unassembled WGS sequence"/>
</dbReference>
<feature type="compositionally biased region" description="Basic residues" evidence="8">
    <location>
        <begin position="1024"/>
        <end position="1039"/>
    </location>
</feature>
<dbReference type="GO" id="GO:0046872">
    <property type="term" value="F:metal ion binding"/>
    <property type="evidence" value="ECO:0007669"/>
    <property type="project" value="UniProtKB-KW"/>
</dbReference>
<feature type="compositionally biased region" description="Acidic residues" evidence="8">
    <location>
        <begin position="1000"/>
        <end position="1009"/>
    </location>
</feature>
<evidence type="ECO:0000256" key="8">
    <source>
        <dbReference type="SAM" id="MobiDB-lite"/>
    </source>
</evidence>
<dbReference type="GO" id="GO:0008168">
    <property type="term" value="F:methyltransferase activity"/>
    <property type="evidence" value="ECO:0007669"/>
    <property type="project" value="InterPro"/>
</dbReference>
<comment type="subcellular location">
    <subcellularLocation>
        <location evidence="1">Mitochondrion</location>
    </subcellularLocation>
</comment>
<evidence type="ECO:0000256" key="2">
    <source>
        <dbReference type="ARBA" id="ARBA00022723"/>
    </source>
</evidence>
<dbReference type="VEuPathDB" id="FungiDB:ASPWEDRAFT_49122"/>
<dbReference type="PANTHER" id="PTHR13184:SF5">
    <property type="entry name" value="METHYLTRANSFERASE-LIKE PROTEIN 17, MITOCHONDRIAL"/>
    <property type="match status" value="1"/>
</dbReference>
<dbReference type="InterPro" id="IPR052571">
    <property type="entry name" value="Mt_RNA_Methyltransferase"/>
</dbReference>
<protein>
    <recommendedName>
        <fullName evidence="11">Rogdi leucine zipper containing protein-domain-containing protein</fullName>
    </recommendedName>
</protein>
<evidence type="ECO:0000256" key="4">
    <source>
        <dbReference type="ARBA" id="ARBA00023004"/>
    </source>
</evidence>
<dbReference type="GO" id="GO:0005763">
    <property type="term" value="C:mitochondrial small ribosomal subunit"/>
    <property type="evidence" value="ECO:0007669"/>
    <property type="project" value="TreeGrafter"/>
</dbReference>
<evidence type="ECO:0000256" key="3">
    <source>
        <dbReference type="ARBA" id="ARBA00022946"/>
    </source>
</evidence>
<accession>A0A1L9RVU8</accession>
<keyword evidence="2" id="KW-0479">Metal-binding</keyword>
<dbReference type="InterPro" id="IPR029063">
    <property type="entry name" value="SAM-dependent_MTases_sf"/>
</dbReference>
<evidence type="ECO:0000256" key="7">
    <source>
        <dbReference type="ARBA" id="ARBA00045681"/>
    </source>
</evidence>
<keyword evidence="4" id="KW-0408">Iron</keyword>
<dbReference type="PANTHER" id="PTHR13184">
    <property type="entry name" value="37S RIBOSOMAL PROTEIN S22"/>
    <property type="match status" value="1"/>
</dbReference>
<feature type="region of interest" description="Disordered" evidence="8">
    <location>
        <begin position="976"/>
        <end position="1061"/>
    </location>
</feature>
<gene>
    <name evidence="9" type="ORF">ASPWEDRAFT_49122</name>
</gene>
<evidence type="ECO:0008006" key="11">
    <source>
        <dbReference type="Google" id="ProtNLM"/>
    </source>
</evidence>
<dbReference type="GO" id="GO:0006412">
    <property type="term" value="P:translation"/>
    <property type="evidence" value="ECO:0007669"/>
    <property type="project" value="InterPro"/>
</dbReference>
<evidence type="ECO:0000256" key="5">
    <source>
        <dbReference type="ARBA" id="ARBA00023014"/>
    </source>
</evidence>
<dbReference type="Pfam" id="PF10259">
    <property type="entry name" value="Rogdi_lz"/>
    <property type="match status" value="1"/>
</dbReference>
<dbReference type="SUPFAM" id="SSF53335">
    <property type="entry name" value="S-adenosyl-L-methionine-dependent methyltransferases"/>
    <property type="match status" value="1"/>
</dbReference>
<comment type="function">
    <text evidence="7">Mitochondrial ribosome (mitoribosome) assembly factor. Binds at the interface of the head and body domains of the mitochondrial small ribosomal subunit (mt-SSU), occluding the mRNA channel and preventing compaction of the head domain towards the body. Probable inactive methyltransferase: retains the characteristic folding and ability to bind S-adenosyl-L-methionine, but it probably lost its methyltransferase activity.</text>
</comment>
<feature type="compositionally biased region" description="Basic and acidic residues" evidence="8">
    <location>
        <begin position="978"/>
        <end position="999"/>
    </location>
</feature>
<keyword evidence="6" id="KW-0496">Mitochondrion</keyword>
<organism evidence="9 10">
    <name type="scientific">Aspergillus wentii DTO 134E9</name>
    <dbReference type="NCBI Taxonomy" id="1073089"/>
    <lineage>
        <taxon>Eukaryota</taxon>
        <taxon>Fungi</taxon>
        <taxon>Dikarya</taxon>
        <taxon>Ascomycota</taxon>
        <taxon>Pezizomycotina</taxon>
        <taxon>Eurotiomycetes</taxon>
        <taxon>Eurotiomycetidae</taxon>
        <taxon>Eurotiales</taxon>
        <taxon>Aspergillaceae</taxon>
        <taxon>Aspergillus</taxon>
        <taxon>Aspergillus subgen. Cremei</taxon>
    </lineage>
</organism>
<keyword evidence="3" id="KW-0809">Transit peptide</keyword>
<dbReference type="GeneID" id="63753064"/>
<dbReference type="RefSeq" id="XP_040692725.1">
    <property type="nucleotide sequence ID" value="XM_040837216.1"/>
</dbReference>
<sequence length="1061" mass="118696">MATWAYPPLPPARLEQEADDALARELEWLLRSLQDSLASLREGLRDCAALLAPKEPGSTLVLSSLRSENVKGFVTRVGTKIVKGDVQLRLNSLASVRGTPSTRVCLSNSPGAPELVLDQLVSVRDLVNQSLDVVDVSTWTGDPLNASFIFSQLHLLHETITEARQTLKGEEDGMKSKWWETSATDNMFDPPLPPSLSFHLSIADSALVLHLRTLESCTPAHTPTAFATDISLTGFNIRDRLFGSRHRTHDEAGDVFAWKGDEVRVREKRWQAGKRLASTAAAANDTVPNDTTPQADRKDEIYDLIDTINENDEELAELLDDADLLHDHHGVLNIDGHELDHAFSQTIGHRDEETLESRVRMARQQFGEILPKDHLNDVELKLYSRLYGEPIIRDLDLEVEHEQDDEKDPNRLFREDGEGGWEEVEVEEIEAQEDTPVVYDMELGPQEDESIAMQRTREVAEQLGGKIMLEQFEDEAVPDSAPRLHPFTTEGKFSTDPSTVFLPKDTVTGPISAILSNFSNKHVADTAHRLFGGRGLPHSTTTPPPRAQLPQLPIPLEATQRHMGEMEANAYMAALYPGMYSSVLSVLVEVRKRLGTDWIRSLISQENGPNVLDAGSAGAGILAWRDVLRAEYENMVPGHPEGAPVPVGRSTVVTGSDALKLRASVMLENTTFLPRLPDYLHTREKPTLDDQRAPPKRKQYDIIIAPHTLLGIDEDYLRKEYVENLWSLLNPNGGVLILLEKGRQKGFEAIAGARDMLLKRHISSPGSTQYEEFLESPNEDRRVEKEPGMIVAPCTNHEKCPMYHGPGQSKGRKDYCHFSQRFIRPPFLQRIMGAKDRNHEDVQFSYVAVQRGVDLREQHGIVQGDKATESAAAGYEDLHDMTANEAESDATADAVSEVPDAENTQNFHTLSLPRTVYPPMKRRGHVIFDLCTPAGKIERWTVPRSWSRQAYKDARKAQWGDLWALGAKTRIPRNLTLGDKHGEGKKERLAMRAAEKAAMEEEGDPDAQESEERTSNRPNLPIPTKKKGQTIPSWKKHADKKTLRQASKKYYSASKLTQDES</sequence>
<dbReference type="AlphaFoldDB" id="A0A1L9RVU8"/>
<dbReference type="GO" id="GO:0051536">
    <property type="term" value="F:iron-sulfur cluster binding"/>
    <property type="evidence" value="ECO:0007669"/>
    <property type="project" value="UniProtKB-KW"/>
</dbReference>
<dbReference type="InterPro" id="IPR028241">
    <property type="entry name" value="RAVE2/Rogdi"/>
</dbReference>
<dbReference type="GO" id="GO:0003735">
    <property type="term" value="F:structural constituent of ribosome"/>
    <property type="evidence" value="ECO:0007669"/>
    <property type="project" value="TreeGrafter"/>
</dbReference>
<dbReference type="OrthoDB" id="421327at2759"/>
<dbReference type="Pfam" id="PF09243">
    <property type="entry name" value="Rsm22"/>
    <property type="match status" value="1"/>
</dbReference>
<dbReference type="EMBL" id="KV878210">
    <property type="protein sequence ID" value="OJJ39049.1"/>
    <property type="molecule type" value="Genomic_DNA"/>
</dbReference>
<reference evidence="10" key="1">
    <citation type="journal article" date="2017" name="Genome Biol.">
        <title>Comparative genomics reveals high biological diversity and specific adaptations in the industrially and medically important fungal genus Aspergillus.</title>
        <authorList>
            <person name="de Vries R.P."/>
            <person name="Riley R."/>
            <person name="Wiebenga A."/>
            <person name="Aguilar-Osorio G."/>
            <person name="Amillis S."/>
            <person name="Uchima C.A."/>
            <person name="Anderluh G."/>
            <person name="Asadollahi M."/>
            <person name="Askin M."/>
            <person name="Barry K."/>
            <person name="Battaglia E."/>
            <person name="Bayram O."/>
            <person name="Benocci T."/>
            <person name="Braus-Stromeyer S.A."/>
            <person name="Caldana C."/>
            <person name="Canovas D."/>
            <person name="Cerqueira G.C."/>
            <person name="Chen F."/>
            <person name="Chen W."/>
            <person name="Choi C."/>
            <person name="Clum A."/>
            <person name="Dos Santos R.A."/>
            <person name="Damasio A.R."/>
            <person name="Diallinas G."/>
            <person name="Emri T."/>
            <person name="Fekete E."/>
            <person name="Flipphi M."/>
            <person name="Freyberg S."/>
            <person name="Gallo A."/>
            <person name="Gournas C."/>
            <person name="Habgood R."/>
            <person name="Hainaut M."/>
            <person name="Harispe M.L."/>
            <person name="Henrissat B."/>
            <person name="Hilden K.S."/>
            <person name="Hope R."/>
            <person name="Hossain A."/>
            <person name="Karabika E."/>
            <person name="Karaffa L."/>
            <person name="Karanyi Z."/>
            <person name="Krasevec N."/>
            <person name="Kuo A."/>
            <person name="Kusch H."/>
            <person name="LaButti K."/>
            <person name="Lagendijk E.L."/>
            <person name="Lapidus A."/>
            <person name="Levasseur A."/>
            <person name="Lindquist E."/>
            <person name="Lipzen A."/>
            <person name="Logrieco A.F."/>
            <person name="MacCabe A."/>
            <person name="Maekelae M.R."/>
            <person name="Malavazi I."/>
            <person name="Melin P."/>
            <person name="Meyer V."/>
            <person name="Mielnichuk N."/>
            <person name="Miskei M."/>
            <person name="Molnar A.P."/>
            <person name="Mule G."/>
            <person name="Ngan C.Y."/>
            <person name="Orejas M."/>
            <person name="Orosz E."/>
            <person name="Ouedraogo J.P."/>
            <person name="Overkamp K.M."/>
            <person name="Park H.-S."/>
            <person name="Perrone G."/>
            <person name="Piumi F."/>
            <person name="Punt P.J."/>
            <person name="Ram A.F."/>
            <person name="Ramon A."/>
            <person name="Rauscher S."/>
            <person name="Record E."/>
            <person name="Riano-Pachon D.M."/>
            <person name="Robert V."/>
            <person name="Roehrig J."/>
            <person name="Ruller R."/>
            <person name="Salamov A."/>
            <person name="Salih N.S."/>
            <person name="Samson R.A."/>
            <person name="Sandor E."/>
            <person name="Sanguinetti M."/>
            <person name="Schuetze T."/>
            <person name="Sepcic K."/>
            <person name="Shelest E."/>
            <person name="Sherlock G."/>
            <person name="Sophianopoulou V."/>
            <person name="Squina F.M."/>
            <person name="Sun H."/>
            <person name="Susca A."/>
            <person name="Todd R.B."/>
            <person name="Tsang A."/>
            <person name="Unkles S.E."/>
            <person name="van de Wiele N."/>
            <person name="van Rossen-Uffink D."/>
            <person name="Oliveira J.V."/>
            <person name="Vesth T.C."/>
            <person name="Visser J."/>
            <person name="Yu J.-H."/>
            <person name="Zhou M."/>
            <person name="Andersen M.R."/>
            <person name="Archer D.B."/>
            <person name="Baker S.E."/>
            <person name="Benoit I."/>
            <person name="Brakhage A.A."/>
            <person name="Braus G.H."/>
            <person name="Fischer R."/>
            <person name="Frisvad J.C."/>
            <person name="Goldman G.H."/>
            <person name="Houbraken J."/>
            <person name="Oakley B."/>
            <person name="Pocsi I."/>
            <person name="Scazzocchio C."/>
            <person name="Seiboth B."/>
            <person name="vanKuyk P.A."/>
            <person name="Wortman J."/>
            <person name="Dyer P.S."/>
            <person name="Grigoriev I.V."/>
        </authorList>
    </citation>
    <scope>NUCLEOTIDE SEQUENCE [LARGE SCALE GENOMIC DNA]</scope>
    <source>
        <strain evidence="10">DTO 134E9</strain>
    </source>
</reference>
<dbReference type="InterPro" id="IPR015324">
    <property type="entry name" value="Ribosomal_Rsm22-like"/>
</dbReference>
<dbReference type="STRING" id="1073089.A0A1L9RVU8"/>
<name>A0A1L9RVU8_ASPWE</name>
<evidence type="ECO:0000313" key="10">
    <source>
        <dbReference type="Proteomes" id="UP000184383"/>
    </source>
</evidence>
<proteinExistence type="predicted"/>
<evidence type="ECO:0000256" key="6">
    <source>
        <dbReference type="ARBA" id="ARBA00023128"/>
    </source>
</evidence>
<evidence type="ECO:0000313" key="9">
    <source>
        <dbReference type="EMBL" id="OJJ39049.1"/>
    </source>
</evidence>
<keyword evidence="5" id="KW-0411">Iron-sulfur</keyword>
<evidence type="ECO:0000256" key="1">
    <source>
        <dbReference type="ARBA" id="ARBA00004173"/>
    </source>
</evidence>
<keyword evidence="10" id="KW-1185">Reference proteome</keyword>